<dbReference type="AlphaFoldDB" id="A0A856MD82"/>
<keyword evidence="2" id="KW-1185">Reference proteome</keyword>
<gene>
    <name evidence="1" type="ORF">DP114_06915</name>
</gene>
<sequence length="76" mass="8266">MNNRANYATCYNGTAGTPLGELALCLKQRLAEPVLQHWSDSNAVAPQVASAYPQDIVWRGSFRRSTTLDSALLTAI</sequence>
<dbReference type="KEGG" id="bsen:DP114_06915"/>
<reference evidence="1 2" key="1">
    <citation type="submission" date="2018-06" db="EMBL/GenBank/DDBJ databases">
        <title>Comparative genomics of Brasilonema spp. strains.</title>
        <authorList>
            <person name="Alvarenga D.O."/>
            <person name="Fiore M.F."/>
            <person name="Varani A.M."/>
        </authorList>
    </citation>
    <scope>NUCLEOTIDE SEQUENCE [LARGE SCALE GENOMIC DNA]</scope>
    <source>
        <strain evidence="1 2">CENA114</strain>
    </source>
</reference>
<name>A0A856MD82_9CYAN</name>
<dbReference type="Proteomes" id="UP000503129">
    <property type="component" value="Chromosome"/>
</dbReference>
<accession>A0A856MD82</accession>
<organism evidence="1 2">
    <name type="scientific">Brasilonema sennae CENA114</name>
    <dbReference type="NCBI Taxonomy" id="415709"/>
    <lineage>
        <taxon>Bacteria</taxon>
        <taxon>Bacillati</taxon>
        <taxon>Cyanobacteriota</taxon>
        <taxon>Cyanophyceae</taxon>
        <taxon>Nostocales</taxon>
        <taxon>Scytonemataceae</taxon>
        <taxon>Brasilonema</taxon>
        <taxon>Bromeliae group (in: Brasilonema)</taxon>
    </lineage>
</organism>
<dbReference type="EMBL" id="CP030118">
    <property type="protein sequence ID" value="QDL07661.1"/>
    <property type="molecule type" value="Genomic_DNA"/>
</dbReference>
<protein>
    <submittedName>
        <fullName evidence="1">Uncharacterized protein</fullName>
    </submittedName>
</protein>
<dbReference type="RefSeq" id="WP_169263513.1">
    <property type="nucleotide sequence ID" value="NZ_CAWOXK010000001.1"/>
</dbReference>
<proteinExistence type="predicted"/>
<evidence type="ECO:0000313" key="2">
    <source>
        <dbReference type="Proteomes" id="UP000503129"/>
    </source>
</evidence>
<evidence type="ECO:0000313" key="1">
    <source>
        <dbReference type="EMBL" id="QDL07661.1"/>
    </source>
</evidence>